<gene>
    <name evidence="1" type="ORF">PN36_18970</name>
</gene>
<dbReference type="EMBL" id="JSZA02000076">
    <property type="protein sequence ID" value="KHD05751.1"/>
    <property type="molecule type" value="Genomic_DNA"/>
</dbReference>
<reference evidence="1 2" key="1">
    <citation type="journal article" date="2016" name="Front. Microbiol.">
        <title>Single-Cell (Meta-)Genomics of a Dimorphic Candidatus Thiomargarita nelsonii Reveals Genomic Plasticity.</title>
        <authorList>
            <person name="Flood B.E."/>
            <person name="Fliss P."/>
            <person name="Jones D.S."/>
            <person name="Dick G.J."/>
            <person name="Jain S."/>
            <person name="Kaster A.K."/>
            <person name="Winkel M."/>
            <person name="Mussmann M."/>
            <person name="Bailey J."/>
        </authorList>
    </citation>
    <scope>NUCLEOTIDE SEQUENCE [LARGE SCALE GENOMIC DNA]</scope>
    <source>
        <strain evidence="1">Hydrate Ridge</strain>
    </source>
</reference>
<name>A0A0A6RPG7_9GAMM</name>
<keyword evidence="2" id="KW-1185">Reference proteome</keyword>
<protein>
    <submittedName>
        <fullName evidence="1">Uncharacterized protein</fullName>
    </submittedName>
</protein>
<organism evidence="1 2">
    <name type="scientific">Candidatus Thiomargarita nelsonii</name>
    <dbReference type="NCBI Taxonomy" id="1003181"/>
    <lineage>
        <taxon>Bacteria</taxon>
        <taxon>Pseudomonadati</taxon>
        <taxon>Pseudomonadota</taxon>
        <taxon>Gammaproteobacteria</taxon>
        <taxon>Thiotrichales</taxon>
        <taxon>Thiotrichaceae</taxon>
        <taxon>Thiomargarita</taxon>
    </lineage>
</organism>
<evidence type="ECO:0000313" key="2">
    <source>
        <dbReference type="Proteomes" id="UP000030428"/>
    </source>
</evidence>
<comment type="caution">
    <text evidence="1">The sequence shown here is derived from an EMBL/GenBank/DDBJ whole genome shotgun (WGS) entry which is preliminary data.</text>
</comment>
<evidence type="ECO:0000313" key="1">
    <source>
        <dbReference type="EMBL" id="KHD05751.1"/>
    </source>
</evidence>
<dbReference type="Proteomes" id="UP000030428">
    <property type="component" value="Unassembled WGS sequence"/>
</dbReference>
<sequence length="228" mass="26298">MLVSQIRYELQKELGKKPDAFVVEITTDRIEIVERKNVGKRKSGVLKKVIINNIPCDNSAYHIWRINLENKVQGFSPLGEGNKTVDIALAFVKGKKIKKFLNVFLIELKSEIKDILLEETLKKFEDSISRFYFLLSINDHDSYEEFKGLKIRFAGIVFYNGRGSATQDDRIHAVFNKTAQKGLLECQTLLGKLKIPLKFFKNFESQTGTIQIRFEEMEKEINQLFGSL</sequence>
<dbReference type="AlphaFoldDB" id="A0A0A6RPG7"/>
<proteinExistence type="predicted"/>
<accession>A0A0A6RPG7</accession>